<feature type="signal peptide" evidence="6">
    <location>
        <begin position="1"/>
        <end position="23"/>
    </location>
</feature>
<evidence type="ECO:0000256" key="3">
    <source>
        <dbReference type="ARBA" id="ARBA00023110"/>
    </source>
</evidence>
<dbReference type="InterPro" id="IPR011990">
    <property type="entry name" value="TPR-like_helical_dom_sf"/>
</dbReference>
<dbReference type="EMBL" id="DVGK01000070">
    <property type="protein sequence ID" value="HIR13505.1"/>
    <property type="molecule type" value="Genomic_DNA"/>
</dbReference>
<keyword evidence="5" id="KW-0802">TPR repeat</keyword>
<evidence type="ECO:0000256" key="4">
    <source>
        <dbReference type="ARBA" id="ARBA00023235"/>
    </source>
</evidence>
<dbReference type="PANTHER" id="PTHR46512:SF9">
    <property type="entry name" value="PEPTIDYLPROLYL ISOMERASE"/>
    <property type="match status" value="1"/>
</dbReference>
<dbReference type="SUPFAM" id="SSF48452">
    <property type="entry name" value="TPR-like"/>
    <property type="match status" value="2"/>
</dbReference>
<evidence type="ECO:0000313" key="8">
    <source>
        <dbReference type="Proteomes" id="UP000886757"/>
    </source>
</evidence>
<name>A0A9D1ABC6_9FIRM</name>
<protein>
    <recommendedName>
        <fullName evidence="2">peptidylprolyl isomerase</fullName>
        <ecNumber evidence="2">5.2.1.8</ecNumber>
    </recommendedName>
</protein>
<organism evidence="7 8">
    <name type="scientific">Candidatus Choladousia intestinavium</name>
    <dbReference type="NCBI Taxonomy" id="2840727"/>
    <lineage>
        <taxon>Bacteria</taxon>
        <taxon>Bacillati</taxon>
        <taxon>Bacillota</taxon>
        <taxon>Clostridia</taxon>
        <taxon>Lachnospirales</taxon>
        <taxon>Lachnospiraceae</taxon>
        <taxon>Lachnospiraceae incertae sedis</taxon>
        <taxon>Candidatus Choladousia</taxon>
    </lineage>
</organism>
<dbReference type="PROSITE" id="PS51257">
    <property type="entry name" value="PROKAR_LIPOPROTEIN"/>
    <property type="match status" value="1"/>
</dbReference>
<proteinExistence type="predicted"/>
<evidence type="ECO:0000256" key="1">
    <source>
        <dbReference type="ARBA" id="ARBA00000971"/>
    </source>
</evidence>
<reference evidence="7" key="2">
    <citation type="journal article" date="2021" name="PeerJ">
        <title>Extensive microbial diversity within the chicken gut microbiome revealed by metagenomics and culture.</title>
        <authorList>
            <person name="Gilroy R."/>
            <person name="Ravi A."/>
            <person name="Getino M."/>
            <person name="Pursley I."/>
            <person name="Horton D.L."/>
            <person name="Alikhan N.F."/>
            <person name="Baker D."/>
            <person name="Gharbi K."/>
            <person name="Hall N."/>
            <person name="Watson M."/>
            <person name="Adriaenssens E.M."/>
            <person name="Foster-Nyarko E."/>
            <person name="Jarju S."/>
            <person name="Secka A."/>
            <person name="Antonio M."/>
            <person name="Oren A."/>
            <person name="Chaudhuri R.R."/>
            <person name="La Ragione R."/>
            <person name="Hildebrand F."/>
            <person name="Pallen M.J."/>
        </authorList>
    </citation>
    <scope>NUCLEOTIDE SEQUENCE</scope>
    <source>
        <strain evidence="7">ChiSjej4B22-8148</strain>
    </source>
</reference>
<sequence length="349" mass="38763">MKRGVLWAAAAAVCFLLSGCAMGEATGDNTVAGNQALSEGSYEEALSLFQEAQAQGETAVLALRGEGLACMGLGRYEEAEQAFQEALDAADDKMPENTKDIRLYLATAQYRQDKYEDAISTCDDILEEEPSDADARFIRGASSLFLGNESDAKRDFDAAAVAAPEDYDLFLNIYECYAQISQSAVGDEYLEQALTIQGEDAEHYYNRGRIYYYLENYTEAENQLLVPVDEKYEPAMYLMGQVYLAQGDYARGAGIYQQIQSEFGESAACYNGLSQCFLAEGDYDMALSYIAQGLALDGNEGKQELYFNEIVAYERKQDFDTAKAKAEEYVSRYPSDEAGQKEWEFLSTR</sequence>
<dbReference type="PANTHER" id="PTHR46512">
    <property type="entry name" value="PEPTIDYLPROLYL ISOMERASE"/>
    <property type="match status" value="1"/>
</dbReference>
<keyword evidence="3" id="KW-0697">Rotamase</keyword>
<feature type="chain" id="PRO_5039566347" description="peptidylprolyl isomerase" evidence="6">
    <location>
        <begin position="24"/>
        <end position="349"/>
    </location>
</feature>
<comment type="catalytic activity">
    <reaction evidence="1">
        <text>[protein]-peptidylproline (omega=180) = [protein]-peptidylproline (omega=0)</text>
        <dbReference type="Rhea" id="RHEA:16237"/>
        <dbReference type="Rhea" id="RHEA-COMP:10747"/>
        <dbReference type="Rhea" id="RHEA-COMP:10748"/>
        <dbReference type="ChEBI" id="CHEBI:83833"/>
        <dbReference type="ChEBI" id="CHEBI:83834"/>
        <dbReference type="EC" id="5.2.1.8"/>
    </reaction>
</comment>
<dbReference type="Gene3D" id="1.25.40.10">
    <property type="entry name" value="Tetratricopeptide repeat domain"/>
    <property type="match status" value="4"/>
</dbReference>
<accession>A0A9D1ABC6</accession>
<dbReference type="InterPro" id="IPR019734">
    <property type="entry name" value="TPR_rpt"/>
</dbReference>
<reference evidence="7" key="1">
    <citation type="submission" date="2020-10" db="EMBL/GenBank/DDBJ databases">
        <authorList>
            <person name="Gilroy R."/>
        </authorList>
    </citation>
    <scope>NUCLEOTIDE SEQUENCE</scope>
    <source>
        <strain evidence="7">ChiSjej4B22-8148</strain>
    </source>
</reference>
<dbReference type="EC" id="5.2.1.8" evidence="2"/>
<dbReference type="SMART" id="SM00028">
    <property type="entry name" value="TPR"/>
    <property type="match status" value="6"/>
</dbReference>
<evidence type="ECO:0000256" key="6">
    <source>
        <dbReference type="SAM" id="SignalP"/>
    </source>
</evidence>
<dbReference type="Pfam" id="PF13432">
    <property type="entry name" value="TPR_16"/>
    <property type="match status" value="3"/>
</dbReference>
<dbReference type="GO" id="GO:0003755">
    <property type="term" value="F:peptidyl-prolyl cis-trans isomerase activity"/>
    <property type="evidence" value="ECO:0007669"/>
    <property type="project" value="UniProtKB-EC"/>
</dbReference>
<gene>
    <name evidence="7" type="ORF">IAB31_06240</name>
</gene>
<dbReference type="AlphaFoldDB" id="A0A9D1ABC6"/>
<evidence type="ECO:0000256" key="2">
    <source>
        <dbReference type="ARBA" id="ARBA00013194"/>
    </source>
</evidence>
<evidence type="ECO:0000313" key="7">
    <source>
        <dbReference type="EMBL" id="HIR13505.1"/>
    </source>
</evidence>
<comment type="caution">
    <text evidence="7">The sequence shown here is derived from an EMBL/GenBank/DDBJ whole genome shotgun (WGS) entry which is preliminary data.</text>
</comment>
<keyword evidence="4" id="KW-0413">Isomerase</keyword>
<dbReference type="InterPro" id="IPR050754">
    <property type="entry name" value="FKBP4/5/8-like"/>
</dbReference>
<feature type="repeat" description="TPR" evidence="5">
    <location>
        <begin position="267"/>
        <end position="300"/>
    </location>
</feature>
<keyword evidence="6" id="KW-0732">Signal</keyword>
<dbReference type="PROSITE" id="PS50005">
    <property type="entry name" value="TPR"/>
    <property type="match status" value="2"/>
</dbReference>
<dbReference type="Proteomes" id="UP000886757">
    <property type="component" value="Unassembled WGS sequence"/>
</dbReference>
<feature type="repeat" description="TPR" evidence="5">
    <location>
        <begin position="60"/>
        <end position="93"/>
    </location>
</feature>
<evidence type="ECO:0000256" key="5">
    <source>
        <dbReference type="PROSITE-ProRule" id="PRU00339"/>
    </source>
</evidence>